<evidence type="ECO:0000313" key="12">
    <source>
        <dbReference type="EMBL" id="RKR76706.1"/>
    </source>
</evidence>
<feature type="compositionally biased region" description="Low complexity" evidence="8">
    <location>
        <begin position="534"/>
        <end position="549"/>
    </location>
</feature>
<dbReference type="EMBL" id="RBKS01000001">
    <property type="protein sequence ID" value="RKR76706.1"/>
    <property type="molecule type" value="Genomic_DNA"/>
</dbReference>
<reference evidence="12 13" key="1">
    <citation type="submission" date="2018-10" db="EMBL/GenBank/DDBJ databases">
        <title>Sequencing the genomes of 1000 actinobacteria strains.</title>
        <authorList>
            <person name="Klenk H.-P."/>
        </authorList>
    </citation>
    <scope>NUCLEOTIDE SEQUENCE [LARGE SCALE GENOMIC DNA]</scope>
    <source>
        <strain evidence="12 13">DSM 17894</strain>
    </source>
</reference>
<feature type="transmembrane region" description="Helical" evidence="9">
    <location>
        <begin position="33"/>
        <end position="51"/>
    </location>
</feature>
<protein>
    <submittedName>
        <fullName evidence="12">4-amino-4-deoxy-L-arabinose transferase-like glycosyltransferase</fullName>
    </submittedName>
</protein>
<dbReference type="GO" id="GO:0010041">
    <property type="term" value="P:response to iron(III) ion"/>
    <property type="evidence" value="ECO:0007669"/>
    <property type="project" value="TreeGrafter"/>
</dbReference>
<keyword evidence="2" id="KW-1003">Cell membrane</keyword>
<evidence type="ECO:0000256" key="7">
    <source>
        <dbReference type="ARBA" id="ARBA00023136"/>
    </source>
</evidence>
<feature type="transmembrane region" description="Helical" evidence="9">
    <location>
        <begin position="386"/>
        <end position="406"/>
    </location>
</feature>
<evidence type="ECO:0000256" key="6">
    <source>
        <dbReference type="ARBA" id="ARBA00022989"/>
    </source>
</evidence>
<evidence type="ECO:0000256" key="8">
    <source>
        <dbReference type="SAM" id="MobiDB-lite"/>
    </source>
</evidence>
<dbReference type="Proteomes" id="UP000280008">
    <property type="component" value="Unassembled WGS sequence"/>
</dbReference>
<keyword evidence="3" id="KW-0328">Glycosyltransferase</keyword>
<keyword evidence="4 12" id="KW-0808">Transferase</keyword>
<dbReference type="InterPro" id="IPR050297">
    <property type="entry name" value="LipidA_mod_glycosyltrf_83"/>
</dbReference>
<dbReference type="RefSeq" id="WP_121371648.1">
    <property type="nucleotide sequence ID" value="NZ_RBKS01000001.1"/>
</dbReference>
<proteinExistence type="predicted"/>
<dbReference type="OrthoDB" id="5241882at2"/>
<dbReference type="GO" id="GO:0005886">
    <property type="term" value="C:plasma membrane"/>
    <property type="evidence" value="ECO:0007669"/>
    <property type="project" value="UniProtKB-SubCell"/>
</dbReference>
<feature type="domain" description="Putative mannosyltransferase YkcA/B-like C-terminal" evidence="11">
    <location>
        <begin position="619"/>
        <end position="701"/>
    </location>
</feature>
<keyword evidence="13" id="KW-1185">Reference proteome</keyword>
<feature type="transmembrane region" description="Helical" evidence="9">
    <location>
        <begin position="242"/>
        <end position="263"/>
    </location>
</feature>
<evidence type="ECO:0000256" key="2">
    <source>
        <dbReference type="ARBA" id="ARBA00022475"/>
    </source>
</evidence>
<organism evidence="12 13">
    <name type="scientific">Frondihabitans australicus</name>
    <dbReference type="NCBI Taxonomy" id="386892"/>
    <lineage>
        <taxon>Bacteria</taxon>
        <taxon>Bacillati</taxon>
        <taxon>Actinomycetota</taxon>
        <taxon>Actinomycetes</taxon>
        <taxon>Micrococcales</taxon>
        <taxon>Microbacteriaceae</taxon>
        <taxon>Frondihabitans</taxon>
    </lineage>
</organism>
<evidence type="ECO:0000259" key="11">
    <source>
        <dbReference type="Pfam" id="PF24878"/>
    </source>
</evidence>
<evidence type="ECO:0000256" key="4">
    <source>
        <dbReference type="ARBA" id="ARBA00022679"/>
    </source>
</evidence>
<feature type="transmembrane region" description="Helical" evidence="9">
    <location>
        <begin position="197"/>
        <end position="230"/>
    </location>
</feature>
<evidence type="ECO:0000256" key="9">
    <source>
        <dbReference type="SAM" id="Phobius"/>
    </source>
</evidence>
<sequence length="720" mass="72444">MTAHAGPYRGHVERTERSAVARVVLGRRTDPQWVRPSLWALLVVTALLYVVDLSASGTANSFYAAAVQAGSKSWKAMFFGSLDSSNFITVDKPPASLWVMDLSARIFGFSSWSLLVPQALEGVASVLIVFATVRRTLAILGARLAAAGGLLAGAALAFTPAAALMFRFDNPDALLVMLMSLAAYFTVRALPRASWKWLAAAGLVLGFAFLTKMLQGLLVAPAFALVYLLAAPTGVWRRLLHVLGAMAGVVVGAGWWVATVALWPADARPYIGGSTDNSVLQLAFGYNGLGRFFGSGAGNGGGGGMGGTAGSSFGGSTGLTRLFSSEMGLEISWLLPAALLFTVLGIVVAGRRSRVDLVRAGFVMQGAWLVVTGLVFSYTSGTIHPYYTVALAPAIAALVGSGGVLLWHRRSSWLGRLGLAVAVAGTGAWSFRLLSENASWLPWLRWVLLAGSIVAALAFVVGSIAAWRRVTLAAALSGALFALGGSGAYALATASVAHSGSIPSVGSTSSSGFGGGGGAGGPGGAGGFGGAGAGSTDSGDTSGAGSTGSRPSGEAPSGEMPSGEMPSGAAPSGSDGAAPSDSDDAAPSGSDGAAPEAPASGSGGSTSSSSTALDTLLKKSTARWAAAVNNDQSAATLELSSGTAIMAIGGWSDDPTPTLSQFEAYVKAGDVGYYIVSGSGMGGGTGGTSTASKIAAWVEAHYTAKTVGGYTVYDLSSPTS</sequence>
<name>A0A495ING8_9MICO</name>
<dbReference type="PANTHER" id="PTHR33908:SF3">
    <property type="entry name" value="UNDECAPRENYL PHOSPHATE-ALPHA-4-AMINO-4-DEOXY-L-ARABINOSE ARABINOSYL TRANSFERASE"/>
    <property type="match status" value="1"/>
</dbReference>
<evidence type="ECO:0000256" key="5">
    <source>
        <dbReference type="ARBA" id="ARBA00022692"/>
    </source>
</evidence>
<dbReference type="GO" id="GO:0016763">
    <property type="term" value="F:pentosyltransferase activity"/>
    <property type="evidence" value="ECO:0007669"/>
    <property type="project" value="TreeGrafter"/>
</dbReference>
<dbReference type="AlphaFoldDB" id="A0A495ING8"/>
<dbReference type="PANTHER" id="PTHR33908">
    <property type="entry name" value="MANNOSYLTRANSFERASE YKCB-RELATED"/>
    <property type="match status" value="1"/>
</dbReference>
<feature type="transmembrane region" description="Helical" evidence="9">
    <location>
        <begin position="145"/>
        <end position="166"/>
    </location>
</feature>
<feature type="transmembrane region" description="Helical" evidence="9">
    <location>
        <begin position="413"/>
        <end position="431"/>
    </location>
</feature>
<evidence type="ECO:0000259" key="10">
    <source>
        <dbReference type="Pfam" id="PF13231"/>
    </source>
</evidence>
<feature type="transmembrane region" description="Helical" evidence="9">
    <location>
        <begin position="112"/>
        <end position="133"/>
    </location>
</feature>
<evidence type="ECO:0000313" key="13">
    <source>
        <dbReference type="Proteomes" id="UP000280008"/>
    </source>
</evidence>
<feature type="transmembrane region" description="Helical" evidence="9">
    <location>
        <begin position="472"/>
        <end position="492"/>
    </location>
</feature>
<dbReference type="GO" id="GO:0009103">
    <property type="term" value="P:lipopolysaccharide biosynthetic process"/>
    <property type="evidence" value="ECO:0007669"/>
    <property type="project" value="UniProtKB-ARBA"/>
</dbReference>
<comment type="subcellular location">
    <subcellularLocation>
        <location evidence="1">Cell membrane</location>
        <topology evidence="1">Multi-pass membrane protein</topology>
    </subcellularLocation>
</comment>
<evidence type="ECO:0000256" key="1">
    <source>
        <dbReference type="ARBA" id="ARBA00004651"/>
    </source>
</evidence>
<comment type="caution">
    <text evidence="12">The sequence shown here is derived from an EMBL/GenBank/DDBJ whole genome shotgun (WGS) entry which is preliminary data.</text>
</comment>
<keyword evidence="7 9" id="KW-0472">Membrane</keyword>
<keyword evidence="5 9" id="KW-0812">Transmembrane</keyword>
<dbReference type="Pfam" id="PF13231">
    <property type="entry name" value="PMT_2"/>
    <property type="match status" value="1"/>
</dbReference>
<keyword evidence="6 9" id="KW-1133">Transmembrane helix</keyword>
<feature type="domain" description="Glycosyltransferase RgtA/B/C/D-like" evidence="10">
    <location>
        <begin position="91"/>
        <end position="251"/>
    </location>
</feature>
<dbReference type="InterPro" id="IPR056785">
    <property type="entry name" value="YkcA/B-like_C"/>
</dbReference>
<dbReference type="InterPro" id="IPR038731">
    <property type="entry name" value="RgtA/B/C-like"/>
</dbReference>
<feature type="compositionally biased region" description="Gly residues" evidence="8">
    <location>
        <begin position="512"/>
        <end position="533"/>
    </location>
</feature>
<dbReference type="Pfam" id="PF24878">
    <property type="entry name" value="YkcB_C"/>
    <property type="match status" value="1"/>
</dbReference>
<evidence type="ECO:0000256" key="3">
    <source>
        <dbReference type="ARBA" id="ARBA00022676"/>
    </source>
</evidence>
<feature type="transmembrane region" description="Helical" evidence="9">
    <location>
        <begin position="331"/>
        <end position="350"/>
    </location>
</feature>
<feature type="transmembrane region" description="Helical" evidence="9">
    <location>
        <begin position="362"/>
        <end position="380"/>
    </location>
</feature>
<feature type="compositionally biased region" description="Low complexity" evidence="8">
    <location>
        <begin position="566"/>
        <end position="611"/>
    </location>
</feature>
<feature type="region of interest" description="Disordered" evidence="8">
    <location>
        <begin position="507"/>
        <end position="611"/>
    </location>
</feature>
<feature type="transmembrane region" description="Helical" evidence="9">
    <location>
        <begin position="443"/>
        <end position="465"/>
    </location>
</feature>
<accession>A0A495ING8</accession>
<gene>
    <name evidence="12" type="ORF">C8E83_3883</name>
</gene>